<evidence type="ECO:0000256" key="2">
    <source>
        <dbReference type="SAM" id="SignalP"/>
    </source>
</evidence>
<evidence type="ECO:0000313" key="3">
    <source>
        <dbReference type="EMBL" id="MBB4071327.1"/>
    </source>
</evidence>
<proteinExistence type="predicted"/>
<dbReference type="PROSITE" id="PS51257">
    <property type="entry name" value="PROKAR_LIPOPROTEIN"/>
    <property type="match status" value="1"/>
</dbReference>
<comment type="caution">
    <text evidence="3">The sequence shown here is derived from an EMBL/GenBank/DDBJ whole genome shotgun (WGS) entry which is preliminary data.</text>
</comment>
<feature type="chain" id="PRO_5038548961" evidence="2">
    <location>
        <begin position="23"/>
        <end position="475"/>
    </location>
</feature>
<evidence type="ECO:0000313" key="4">
    <source>
        <dbReference type="Proteomes" id="UP000571183"/>
    </source>
</evidence>
<name>A0A840DMR4_9MICO</name>
<feature type="signal peptide" evidence="2">
    <location>
        <begin position="1"/>
        <end position="22"/>
    </location>
</feature>
<dbReference type="EMBL" id="JACIFD010000005">
    <property type="protein sequence ID" value="MBB4071327.1"/>
    <property type="molecule type" value="Genomic_DNA"/>
</dbReference>
<sequence length="475" mass="50545">MSQVLRALGTAVAGCMIIATTACTTHTTASDANVTTTATQQQAAGGGSTTPHTANPFDSLYPADFRLQPLGKVTAAAAQPPAKATGLTDGITDATHHTLVFRATAGADTAPHSTRIRHEYSRRQAFNADSSHYLAQNNRGEWYLYDAVTFENLGRIPQLTGDAEPLWHPHDPNILWHTARNGGTSWMSLDVSTGAEQKLLDLSELSPWPQATAYWTGGEGSASADGGILTLMATSYDSQAQRVTVHGVLTVDVKQQKLVGSLAAASFPTPHAVPDHVSTAPSGKYAVVSWLAEHGGTVAYSTDFKETQQLTQSSEHSDLALGPAQEDFFVYADYQAGAITARNITSGESFSIRSLYPAPGEAYAVHISGQAFGRPGWVLISTYAATRDYGAAAAPDNSQAEYGRIWLAELQANGQQLTVANTMVDHTKVPETEAYFAEPQASISRDGSRIIFASNYGGAEINSYIIGLPSSVYSR</sequence>
<gene>
    <name evidence="3" type="ORF">F5897_000624</name>
</gene>
<organism evidence="3 4">
    <name type="scientific">Canibacter oris</name>
    <dbReference type="NCBI Taxonomy" id="1365628"/>
    <lineage>
        <taxon>Bacteria</taxon>
        <taxon>Bacillati</taxon>
        <taxon>Actinomycetota</taxon>
        <taxon>Actinomycetes</taxon>
        <taxon>Micrococcales</taxon>
        <taxon>Microbacteriaceae</taxon>
        <taxon>Canibacter</taxon>
    </lineage>
</organism>
<dbReference type="AlphaFoldDB" id="A0A840DMR4"/>
<accession>A0A840DMR4</accession>
<dbReference type="RefSeq" id="WP_183304430.1">
    <property type="nucleotide sequence ID" value="NZ_JACIFD010000005.1"/>
</dbReference>
<dbReference type="InterPro" id="IPR011048">
    <property type="entry name" value="Haem_d1_sf"/>
</dbReference>
<feature type="region of interest" description="Disordered" evidence="1">
    <location>
        <begin position="36"/>
        <end position="57"/>
    </location>
</feature>
<dbReference type="Proteomes" id="UP000571183">
    <property type="component" value="Unassembled WGS sequence"/>
</dbReference>
<keyword evidence="4" id="KW-1185">Reference proteome</keyword>
<keyword evidence="2" id="KW-0732">Signal</keyword>
<protein>
    <submittedName>
        <fullName evidence="3">Uncharacterized protein</fullName>
    </submittedName>
</protein>
<reference evidence="3" key="1">
    <citation type="submission" date="2020-08" db="EMBL/GenBank/DDBJ databases">
        <title>Sequencing the genomes of 1000 actinobacteria strains.</title>
        <authorList>
            <person name="Klenk H.-P."/>
        </authorList>
    </citation>
    <scope>NUCLEOTIDE SEQUENCE [LARGE SCALE GENOMIC DNA]</scope>
    <source>
        <strain evidence="3">DSM 27064</strain>
    </source>
</reference>
<evidence type="ECO:0000256" key="1">
    <source>
        <dbReference type="SAM" id="MobiDB-lite"/>
    </source>
</evidence>
<dbReference type="SUPFAM" id="SSF51004">
    <property type="entry name" value="C-terminal (heme d1) domain of cytochrome cd1-nitrite reductase"/>
    <property type="match status" value="1"/>
</dbReference>